<dbReference type="SUPFAM" id="SSF51695">
    <property type="entry name" value="PLC-like phosphodiesterases"/>
    <property type="match status" value="1"/>
</dbReference>
<dbReference type="RefSeq" id="WP_344972659.1">
    <property type="nucleotide sequence ID" value="NZ_BAABDD010000015.1"/>
</dbReference>
<evidence type="ECO:0000313" key="2">
    <source>
        <dbReference type="EMBL" id="GAA3750740.1"/>
    </source>
</evidence>
<dbReference type="Gene3D" id="3.20.20.190">
    <property type="entry name" value="Phosphatidylinositol (PI) phosphodiesterase"/>
    <property type="match status" value="1"/>
</dbReference>
<protein>
    <recommendedName>
        <fullName evidence="1">GP-PDE domain-containing protein</fullName>
    </recommendedName>
</protein>
<dbReference type="Proteomes" id="UP001500908">
    <property type="component" value="Unassembled WGS sequence"/>
</dbReference>
<name>A0ABP7G0P1_9ACTN</name>
<keyword evidence="3" id="KW-1185">Reference proteome</keyword>
<dbReference type="PROSITE" id="PS51704">
    <property type="entry name" value="GP_PDE"/>
    <property type="match status" value="1"/>
</dbReference>
<reference evidence="3" key="1">
    <citation type="journal article" date="2019" name="Int. J. Syst. Evol. Microbiol.">
        <title>The Global Catalogue of Microorganisms (GCM) 10K type strain sequencing project: providing services to taxonomists for standard genome sequencing and annotation.</title>
        <authorList>
            <consortium name="The Broad Institute Genomics Platform"/>
            <consortium name="The Broad Institute Genome Sequencing Center for Infectious Disease"/>
            <person name="Wu L."/>
            <person name="Ma J."/>
        </authorList>
    </citation>
    <scope>NUCLEOTIDE SEQUENCE [LARGE SCALE GENOMIC DNA]</scope>
    <source>
        <strain evidence="3">JCM 17137</strain>
    </source>
</reference>
<dbReference type="PANTHER" id="PTHR46211">
    <property type="entry name" value="GLYCEROPHOSPHORYL DIESTER PHOSPHODIESTERASE"/>
    <property type="match status" value="1"/>
</dbReference>
<dbReference type="Pfam" id="PF03009">
    <property type="entry name" value="GDPD"/>
    <property type="match status" value="1"/>
</dbReference>
<dbReference type="InterPro" id="IPR030395">
    <property type="entry name" value="GP_PDE_dom"/>
</dbReference>
<gene>
    <name evidence="2" type="ORF">GCM10022402_32360</name>
</gene>
<dbReference type="CDD" id="cd08556">
    <property type="entry name" value="GDPD"/>
    <property type="match status" value="1"/>
</dbReference>
<dbReference type="EMBL" id="BAABDD010000015">
    <property type="protein sequence ID" value="GAA3750740.1"/>
    <property type="molecule type" value="Genomic_DNA"/>
</dbReference>
<feature type="domain" description="GP-PDE" evidence="1">
    <location>
        <begin position="6"/>
        <end position="249"/>
    </location>
</feature>
<sequence>MIFTATEIIGHRGAGRDGAADRESAENTVASALAAVEAGATWVEIDVRRSADGVLMAHHEPVLADGQAIVDVSASTCRSFGLATLAEIFEAVPAHVGVDVDVKTVMEDAVAEPAQRTVALLAPLLRREVRRRSLLVCSFDPAVLPAIRKGVRGIATAWMPFVRNPPDQAVAGAAGMGCEAVAIDARSFGDPDKLQHSGYRDAKYTAELAHRAGMEVVLWCPTPQEAAMFAAAGVDAVVVDDIAGTREALRGL</sequence>
<evidence type="ECO:0000259" key="1">
    <source>
        <dbReference type="PROSITE" id="PS51704"/>
    </source>
</evidence>
<organism evidence="2 3">
    <name type="scientific">Salinactinospora qingdaonensis</name>
    <dbReference type="NCBI Taxonomy" id="702744"/>
    <lineage>
        <taxon>Bacteria</taxon>
        <taxon>Bacillati</taxon>
        <taxon>Actinomycetota</taxon>
        <taxon>Actinomycetes</taxon>
        <taxon>Streptosporangiales</taxon>
        <taxon>Nocardiopsidaceae</taxon>
        <taxon>Salinactinospora</taxon>
    </lineage>
</organism>
<evidence type="ECO:0000313" key="3">
    <source>
        <dbReference type="Proteomes" id="UP001500908"/>
    </source>
</evidence>
<comment type="caution">
    <text evidence="2">The sequence shown here is derived from an EMBL/GenBank/DDBJ whole genome shotgun (WGS) entry which is preliminary data.</text>
</comment>
<accession>A0ABP7G0P1</accession>
<proteinExistence type="predicted"/>
<dbReference type="InterPro" id="IPR017946">
    <property type="entry name" value="PLC-like_Pdiesterase_TIM-brl"/>
</dbReference>
<dbReference type="PANTHER" id="PTHR46211:SF14">
    <property type="entry name" value="GLYCEROPHOSPHODIESTER PHOSPHODIESTERASE"/>
    <property type="match status" value="1"/>
</dbReference>